<feature type="compositionally biased region" description="Basic and acidic residues" evidence="1">
    <location>
        <begin position="28"/>
        <end position="47"/>
    </location>
</feature>
<feature type="region of interest" description="Disordered" evidence="1">
    <location>
        <begin position="28"/>
        <end position="61"/>
    </location>
</feature>
<name>A0A328DXM1_9ASTE</name>
<keyword evidence="3" id="KW-1185">Reference proteome</keyword>
<evidence type="ECO:0000313" key="2">
    <source>
        <dbReference type="EMBL" id="RAL50484.1"/>
    </source>
</evidence>
<dbReference type="EMBL" id="NQVE01000060">
    <property type="protein sequence ID" value="RAL50484.1"/>
    <property type="molecule type" value="Genomic_DNA"/>
</dbReference>
<accession>A0A328DXM1</accession>
<proteinExistence type="predicted"/>
<comment type="caution">
    <text evidence="2">The sequence shown here is derived from an EMBL/GenBank/DDBJ whole genome shotgun (WGS) entry which is preliminary data.</text>
</comment>
<feature type="compositionally biased region" description="Polar residues" evidence="1">
    <location>
        <begin position="48"/>
        <end position="61"/>
    </location>
</feature>
<sequence length="181" mass="20908">MRKTHPVLSFRGMCGIDACTKAGVNDKHLTAHRNHTEPTKTQREPRSNPRNRLQSRFNKSDLNAVANLSSNKHRSRSRAREVFGRIRVSRERNGSGRVLWGGGGRKTKEEDEEDEGRGKMEKFGAWVGREVLKSSEISFPPWKFDTANFFWFRAKGFCWWFDDNRYGKNLEFSLGEEGVIT</sequence>
<protein>
    <submittedName>
        <fullName evidence="2">Uncharacterized protein</fullName>
    </submittedName>
</protein>
<evidence type="ECO:0000313" key="3">
    <source>
        <dbReference type="Proteomes" id="UP000249390"/>
    </source>
</evidence>
<reference evidence="2 3" key="1">
    <citation type="submission" date="2018-06" db="EMBL/GenBank/DDBJ databases">
        <title>The Genome of Cuscuta australis (Dodder) Provides Insight into the Evolution of Plant Parasitism.</title>
        <authorList>
            <person name="Liu H."/>
        </authorList>
    </citation>
    <scope>NUCLEOTIDE SEQUENCE [LARGE SCALE GENOMIC DNA]</scope>
    <source>
        <strain evidence="3">cv. Yunnan</strain>
        <tissue evidence="2">Vines</tissue>
    </source>
</reference>
<feature type="region of interest" description="Disordered" evidence="1">
    <location>
        <begin position="95"/>
        <end position="117"/>
    </location>
</feature>
<evidence type="ECO:0000256" key="1">
    <source>
        <dbReference type="SAM" id="MobiDB-lite"/>
    </source>
</evidence>
<gene>
    <name evidence="2" type="ORF">DM860_016951</name>
</gene>
<dbReference type="AlphaFoldDB" id="A0A328DXM1"/>
<dbReference type="Proteomes" id="UP000249390">
    <property type="component" value="Unassembled WGS sequence"/>
</dbReference>
<organism evidence="2 3">
    <name type="scientific">Cuscuta australis</name>
    <dbReference type="NCBI Taxonomy" id="267555"/>
    <lineage>
        <taxon>Eukaryota</taxon>
        <taxon>Viridiplantae</taxon>
        <taxon>Streptophyta</taxon>
        <taxon>Embryophyta</taxon>
        <taxon>Tracheophyta</taxon>
        <taxon>Spermatophyta</taxon>
        <taxon>Magnoliopsida</taxon>
        <taxon>eudicotyledons</taxon>
        <taxon>Gunneridae</taxon>
        <taxon>Pentapetalae</taxon>
        <taxon>asterids</taxon>
        <taxon>lamiids</taxon>
        <taxon>Solanales</taxon>
        <taxon>Convolvulaceae</taxon>
        <taxon>Cuscuteae</taxon>
        <taxon>Cuscuta</taxon>
        <taxon>Cuscuta subgen. Grammica</taxon>
        <taxon>Cuscuta sect. Cleistogrammica</taxon>
    </lineage>
</organism>